<proteinExistence type="predicted"/>
<reference evidence="1" key="2">
    <citation type="journal article" date="2007" name="Science">
        <title>Draft genome sequence of the sexually transmitted pathogen Trichomonas vaginalis.</title>
        <authorList>
            <person name="Carlton J.M."/>
            <person name="Hirt R.P."/>
            <person name="Silva J.C."/>
            <person name="Delcher A.L."/>
            <person name="Schatz M."/>
            <person name="Zhao Q."/>
            <person name="Wortman J.R."/>
            <person name="Bidwell S.L."/>
            <person name="Alsmark U.C.M."/>
            <person name="Besteiro S."/>
            <person name="Sicheritz-Ponten T."/>
            <person name="Noel C.J."/>
            <person name="Dacks J.B."/>
            <person name="Foster P.G."/>
            <person name="Simillion C."/>
            <person name="Van de Peer Y."/>
            <person name="Miranda-Saavedra D."/>
            <person name="Barton G.J."/>
            <person name="Westrop G.D."/>
            <person name="Mueller S."/>
            <person name="Dessi D."/>
            <person name="Fiori P.L."/>
            <person name="Ren Q."/>
            <person name="Paulsen I."/>
            <person name="Zhang H."/>
            <person name="Bastida-Corcuera F.D."/>
            <person name="Simoes-Barbosa A."/>
            <person name="Brown M.T."/>
            <person name="Hayes R.D."/>
            <person name="Mukherjee M."/>
            <person name="Okumura C.Y."/>
            <person name="Schneider R."/>
            <person name="Smith A.J."/>
            <person name="Vanacova S."/>
            <person name="Villalvazo M."/>
            <person name="Haas B.J."/>
            <person name="Pertea M."/>
            <person name="Feldblyum T.V."/>
            <person name="Utterback T.R."/>
            <person name="Shu C.L."/>
            <person name="Osoegawa K."/>
            <person name="de Jong P.J."/>
            <person name="Hrdy I."/>
            <person name="Horvathova L."/>
            <person name="Zubacova Z."/>
            <person name="Dolezal P."/>
            <person name="Malik S.B."/>
            <person name="Logsdon J.M. Jr."/>
            <person name="Henze K."/>
            <person name="Gupta A."/>
            <person name="Wang C.C."/>
            <person name="Dunne R.L."/>
            <person name="Upcroft J.A."/>
            <person name="Upcroft P."/>
            <person name="White O."/>
            <person name="Salzberg S.L."/>
            <person name="Tang P."/>
            <person name="Chiu C.-H."/>
            <person name="Lee Y.-S."/>
            <person name="Embley T.M."/>
            <person name="Coombs G.H."/>
            <person name="Mottram J.C."/>
            <person name="Tachezy J."/>
            <person name="Fraser-Liggett C.M."/>
            <person name="Johnson P.J."/>
        </authorList>
    </citation>
    <scope>NUCLEOTIDE SEQUENCE [LARGE SCALE GENOMIC DNA]</scope>
    <source>
        <strain evidence="1">G3</strain>
    </source>
</reference>
<organism evidence="1 2">
    <name type="scientific">Trichomonas vaginalis (strain ATCC PRA-98 / G3)</name>
    <dbReference type="NCBI Taxonomy" id="412133"/>
    <lineage>
        <taxon>Eukaryota</taxon>
        <taxon>Metamonada</taxon>
        <taxon>Parabasalia</taxon>
        <taxon>Trichomonadida</taxon>
        <taxon>Trichomonadidae</taxon>
        <taxon>Trichomonas</taxon>
    </lineage>
</organism>
<sequence length="376" mass="43391">MSRRRCVERIISENSLSVEEILTENLKNCSIIFNNNFKFDKDKINEIKTVQLKDVSNINKLAKTNIQKILQITHKNETFLSIVVSGRNDNYFKGKFIDIMQRFIDVIDKSLEKVPLSRIEVVIVEYNNNSTKGLSEVLKIGKNLHGKTKIVKVSHQNHLELQKLNNFKEDFDSNQAKTIGIMKSSGKFVLVTNPDIILPINFLDYTTDDNFVDGVVYLANRIDLINTYAQKLQLDDVFDLVNSPWKLDQSENAAPFCISETFGTYVMRSINDFRQNIVCNSRDFILASKSMWNAVKGFPKKEKNKDTNARILSNFMRLANGFTLKFMNDPVIELNIDEPKPIENMPDFSPQTRKLICKGKGDFYVFNHENFEEFVL</sequence>
<dbReference type="SUPFAM" id="SSF53448">
    <property type="entry name" value="Nucleotide-diphospho-sugar transferases"/>
    <property type="match status" value="1"/>
</dbReference>
<dbReference type="Proteomes" id="UP000001542">
    <property type="component" value="Unassembled WGS sequence"/>
</dbReference>
<dbReference type="InParanoid" id="A2EIL4"/>
<protein>
    <recommendedName>
        <fullName evidence="3">Glycosyltransferase 2-like domain-containing protein</fullName>
    </recommendedName>
</protein>
<evidence type="ECO:0000313" key="1">
    <source>
        <dbReference type="EMBL" id="EAY07535.1"/>
    </source>
</evidence>
<dbReference type="AlphaFoldDB" id="A2EIL4"/>
<dbReference type="EMBL" id="DS113398">
    <property type="protein sequence ID" value="EAY07535.1"/>
    <property type="molecule type" value="Genomic_DNA"/>
</dbReference>
<gene>
    <name evidence="1" type="ORF">TVAG_125080</name>
</gene>
<dbReference type="VEuPathDB" id="TrichDB:TVAGG3_0199590"/>
<dbReference type="OrthoDB" id="2329609at2759"/>
<dbReference type="RefSeq" id="XP_001319758.1">
    <property type="nucleotide sequence ID" value="XM_001319723.1"/>
</dbReference>
<evidence type="ECO:0008006" key="3">
    <source>
        <dbReference type="Google" id="ProtNLM"/>
    </source>
</evidence>
<dbReference type="VEuPathDB" id="TrichDB:TVAG_125080"/>
<evidence type="ECO:0000313" key="2">
    <source>
        <dbReference type="Proteomes" id="UP000001542"/>
    </source>
</evidence>
<accession>A2EIL4</accession>
<name>A2EIL4_TRIV3</name>
<dbReference type="KEGG" id="tva:4765428"/>
<reference evidence="1" key="1">
    <citation type="submission" date="2006-10" db="EMBL/GenBank/DDBJ databases">
        <authorList>
            <person name="Amadeo P."/>
            <person name="Zhao Q."/>
            <person name="Wortman J."/>
            <person name="Fraser-Liggett C."/>
            <person name="Carlton J."/>
        </authorList>
    </citation>
    <scope>NUCLEOTIDE SEQUENCE</scope>
    <source>
        <strain evidence="1">G3</strain>
    </source>
</reference>
<dbReference type="InterPro" id="IPR029044">
    <property type="entry name" value="Nucleotide-diphossugar_trans"/>
</dbReference>
<keyword evidence="2" id="KW-1185">Reference proteome</keyword>